<dbReference type="EC" id="2.4.-.-" evidence="1"/>
<gene>
    <name evidence="1" type="ORF">OXU80_18325</name>
</gene>
<evidence type="ECO:0000313" key="1">
    <source>
        <dbReference type="EMBL" id="WAJ26809.1"/>
    </source>
</evidence>
<sequence length="659" mass="70535">MPGVRDLTGGSAPSFEWLGALAGAPAGSSPAVPSSARADVLAALGIDKRSYLTALGRASRNGSDAAAELIADETIGEADYLAACAVRLGCSVAPPGPGEDIVAFEPLPVGAQPLRLLRLCSRSLAPRMVCMPLLETLDELDAAIRRDPALRDRLALASRAEIAEAQGRHTQAHRLRDAWLGLSADRPHQSARTVVGASQAAALTLAAGLVALAAVHAPGPALLSLHASLSLLFCATILLRFKAAMEAKPPSRRPPRLPPLPPAPPIYSVLVPLYREAGVVAALAAALDRLDWPRTRLDVKLICEADDAETVEAVRRAIARRPHMELVAVPPCEPRTKPKALSFALPLARGSLVTVFDAEDRPHPAQLRAAFAAFDAGPSELACLQAPLAVLVRGRGWLADLFALEYAALFRGLLPFLARRGLPLPLGGTSNHFRRVVLDAVGGWDPHNVTEDADLGIRIARAGYRIGVIETPTDEEAPESWPVWRNQRTRWMKGWMQTLLVHLRAPSRLFVDLGPRGSAVFVLLFVGMLLSALIQPLSLLLVGLGLRDLLSGEALDGLQLALLLLDIANIVGAPLAFGLLAWRSLPPAGRMGFVRRILLLPAYWLLVGLVTARAAGQLVFAPHRWEKTPHGAAGRLRPLRASRLRQIRRPHPSEETAAP</sequence>
<name>A0ACD4NJ66_9HYPH</name>
<reference evidence="1" key="1">
    <citation type="submission" date="2022-11" db="EMBL/GenBank/DDBJ databases">
        <title>beta-Carotene-producing bacterium, Jeongeuplla avenae sp. nov., alleviates the salt stress of Arabidopsis seedlings.</title>
        <authorList>
            <person name="Jiang L."/>
            <person name="Lee J."/>
        </authorList>
    </citation>
    <scope>NUCLEOTIDE SEQUENCE</scope>
    <source>
        <strain evidence="1">DY_R2A_6</strain>
    </source>
</reference>
<keyword evidence="1" id="KW-0808">Transferase</keyword>
<proteinExistence type="predicted"/>
<protein>
    <submittedName>
        <fullName evidence="1">Glycosyltransferase</fullName>
        <ecNumber evidence="1">2.4.-.-</ecNumber>
    </submittedName>
</protein>
<organism evidence="1 2">
    <name type="scientific">Antarcticirhabdus aurantiaca</name>
    <dbReference type="NCBI Taxonomy" id="2606717"/>
    <lineage>
        <taxon>Bacteria</taxon>
        <taxon>Pseudomonadati</taxon>
        <taxon>Pseudomonadota</taxon>
        <taxon>Alphaproteobacteria</taxon>
        <taxon>Hyphomicrobiales</taxon>
        <taxon>Aurantimonadaceae</taxon>
        <taxon>Antarcticirhabdus</taxon>
    </lineage>
</organism>
<accession>A0ACD4NJ66</accession>
<evidence type="ECO:0000313" key="2">
    <source>
        <dbReference type="Proteomes" id="UP001163223"/>
    </source>
</evidence>
<dbReference type="EMBL" id="CP113520">
    <property type="protein sequence ID" value="WAJ26809.1"/>
    <property type="molecule type" value="Genomic_DNA"/>
</dbReference>
<keyword evidence="1" id="KW-0328">Glycosyltransferase</keyword>
<dbReference type="Proteomes" id="UP001163223">
    <property type="component" value="Chromosome"/>
</dbReference>
<keyword evidence="2" id="KW-1185">Reference proteome</keyword>